<evidence type="ECO:0000256" key="3">
    <source>
        <dbReference type="ARBA" id="ARBA00022989"/>
    </source>
</evidence>
<keyword evidence="4" id="KW-0472">Membrane</keyword>
<dbReference type="PANTHER" id="PTHR24064">
    <property type="entry name" value="SOLUTE CARRIER FAMILY 22 MEMBER"/>
    <property type="match status" value="1"/>
</dbReference>
<dbReference type="HOGENOM" id="CLU_001265_33_4_1"/>
<proteinExistence type="predicted"/>
<evidence type="ECO:0000259" key="5">
    <source>
        <dbReference type="PROSITE" id="PS50850"/>
    </source>
</evidence>
<dbReference type="InParanoid" id="K1Q119"/>
<feature type="domain" description="Major facilitator superfamily (MFS) profile" evidence="5">
    <location>
        <begin position="257"/>
        <end position="521"/>
    </location>
</feature>
<keyword evidence="3" id="KW-1133">Transmembrane helix</keyword>
<dbReference type="PROSITE" id="PS50850">
    <property type="entry name" value="MFS"/>
    <property type="match status" value="1"/>
</dbReference>
<dbReference type="InterPro" id="IPR011701">
    <property type="entry name" value="MFS"/>
</dbReference>
<dbReference type="CDD" id="cd17317">
    <property type="entry name" value="MFS_SLC22"/>
    <property type="match status" value="1"/>
</dbReference>
<gene>
    <name evidence="6" type="ORF">CGI_10017584</name>
</gene>
<sequence length="521" mass="58242">MAYDDVFKKIGSFGRYQKFIYLLQTLPVVFTAIQTYLSVFILYVPDHRCANSDNNGTKLQRNAMNSSMLYSKCESYYNNLTMESIHQIFDPMTESYHPHKDFTNNLMQTKYISIETSADGNSTMRWEECKRWEYDTNEFETTFVTENNLVCSKKLYRTHAIVFYMAGFTAGSVLIGIFSDRFGRKVALMASIVLYIGSNVSLSFVQEFWLFTALRFVSGVSVGGLLSTCYVMDLELVGPGKRMLAGMVYMLFWGLGALLLTGMAYFIRDWRNLNLSLALPTILFLFYIMFVVALVFLGLSWNVNNLAGDVFLNFFLTSIAEIVGFLLCIPLLDRVGRKPVYVVSLFTGGFALLLTMVPVLLGSPDIQWMMFLLSLVGKVGSSAAFATIFLYSAELFPTVIRNTGLGFANFCARTGGMIAPYIPDLSQEVSGDFGKVLPMCIFGILAILAGLLSILLPETNKRKLPETLEDAVNFIQTKGRNDLGVEINVVPPLNGNIQQNEKLNPLNGHVQQSEESAMLSG</sequence>
<accession>K1Q119</accession>
<reference evidence="6" key="1">
    <citation type="journal article" date="2012" name="Nature">
        <title>The oyster genome reveals stress adaptation and complexity of shell formation.</title>
        <authorList>
            <person name="Zhang G."/>
            <person name="Fang X."/>
            <person name="Guo X."/>
            <person name="Li L."/>
            <person name="Luo R."/>
            <person name="Xu F."/>
            <person name="Yang P."/>
            <person name="Zhang L."/>
            <person name="Wang X."/>
            <person name="Qi H."/>
            <person name="Xiong Z."/>
            <person name="Que H."/>
            <person name="Xie Y."/>
            <person name="Holland P.W."/>
            <person name="Paps J."/>
            <person name="Zhu Y."/>
            <person name="Wu F."/>
            <person name="Chen Y."/>
            <person name="Wang J."/>
            <person name="Peng C."/>
            <person name="Meng J."/>
            <person name="Yang L."/>
            <person name="Liu J."/>
            <person name="Wen B."/>
            <person name="Zhang N."/>
            <person name="Huang Z."/>
            <person name="Zhu Q."/>
            <person name="Feng Y."/>
            <person name="Mount A."/>
            <person name="Hedgecock D."/>
            <person name="Xu Z."/>
            <person name="Liu Y."/>
            <person name="Domazet-Loso T."/>
            <person name="Du Y."/>
            <person name="Sun X."/>
            <person name="Zhang S."/>
            <person name="Liu B."/>
            <person name="Cheng P."/>
            <person name="Jiang X."/>
            <person name="Li J."/>
            <person name="Fan D."/>
            <person name="Wang W."/>
            <person name="Fu W."/>
            <person name="Wang T."/>
            <person name="Wang B."/>
            <person name="Zhang J."/>
            <person name="Peng Z."/>
            <person name="Li Y."/>
            <person name="Li N."/>
            <person name="Wang J."/>
            <person name="Chen M."/>
            <person name="He Y."/>
            <person name="Tan F."/>
            <person name="Song X."/>
            <person name="Zheng Q."/>
            <person name="Huang R."/>
            <person name="Yang H."/>
            <person name="Du X."/>
            <person name="Chen L."/>
            <person name="Yang M."/>
            <person name="Gaffney P.M."/>
            <person name="Wang S."/>
            <person name="Luo L."/>
            <person name="She Z."/>
            <person name="Ming Y."/>
            <person name="Huang W."/>
            <person name="Zhang S."/>
            <person name="Huang B."/>
            <person name="Zhang Y."/>
            <person name="Qu T."/>
            <person name="Ni P."/>
            <person name="Miao G."/>
            <person name="Wang J."/>
            <person name="Wang Q."/>
            <person name="Steinberg C.E."/>
            <person name="Wang H."/>
            <person name="Li N."/>
            <person name="Qian L."/>
            <person name="Zhang G."/>
            <person name="Li Y."/>
            <person name="Yang H."/>
            <person name="Liu X."/>
            <person name="Wang J."/>
            <person name="Yin Y."/>
            <person name="Wang J."/>
        </authorList>
    </citation>
    <scope>NUCLEOTIDE SEQUENCE [LARGE SCALE GENOMIC DNA]</scope>
    <source>
        <strain evidence="6">05x7-T-G4-1.051#20</strain>
    </source>
</reference>
<dbReference type="EMBL" id="JH816686">
    <property type="protein sequence ID" value="EKC27578.1"/>
    <property type="molecule type" value="Genomic_DNA"/>
</dbReference>
<evidence type="ECO:0000313" key="6">
    <source>
        <dbReference type="EMBL" id="EKC27578.1"/>
    </source>
</evidence>
<dbReference type="GO" id="GO:0022857">
    <property type="term" value="F:transmembrane transporter activity"/>
    <property type="evidence" value="ECO:0007669"/>
    <property type="project" value="InterPro"/>
</dbReference>
<dbReference type="InterPro" id="IPR020846">
    <property type="entry name" value="MFS_dom"/>
</dbReference>
<dbReference type="Pfam" id="PF07690">
    <property type="entry name" value="MFS_1"/>
    <property type="match status" value="1"/>
</dbReference>
<evidence type="ECO:0000256" key="4">
    <source>
        <dbReference type="ARBA" id="ARBA00023136"/>
    </source>
</evidence>
<organism evidence="6">
    <name type="scientific">Magallana gigas</name>
    <name type="common">Pacific oyster</name>
    <name type="synonym">Crassostrea gigas</name>
    <dbReference type="NCBI Taxonomy" id="29159"/>
    <lineage>
        <taxon>Eukaryota</taxon>
        <taxon>Metazoa</taxon>
        <taxon>Spiralia</taxon>
        <taxon>Lophotrochozoa</taxon>
        <taxon>Mollusca</taxon>
        <taxon>Bivalvia</taxon>
        <taxon>Autobranchia</taxon>
        <taxon>Pteriomorphia</taxon>
        <taxon>Ostreida</taxon>
        <taxon>Ostreoidea</taxon>
        <taxon>Ostreidae</taxon>
        <taxon>Magallana</taxon>
    </lineage>
</organism>
<dbReference type="SUPFAM" id="SSF103473">
    <property type="entry name" value="MFS general substrate transporter"/>
    <property type="match status" value="1"/>
</dbReference>
<dbReference type="InterPro" id="IPR036259">
    <property type="entry name" value="MFS_trans_sf"/>
</dbReference>
<name>K1Q119_MAGGI</name>
<keyword evidence="2" id="KW-0812">Transmembrane</keyword>
<dbReference type="Gene3D" id="1.20.1250.20">
    <property type="entry name" value="MFS general substrate transporter like domains"/>
    <property type="match status" value="2"/>
</dbReference>
<dbReference type="AlphaFoldDB" id="K1Q119"/>
<evidence type="ECO:0000256" key="2">
    <source>
        <dbReference type="ARBA" id="ARBA00022692"/>
    </source>
</evidence>
<dbReference type="GO" id="GO:0016020">
    <property type="term" value="C:membrane"/>
    <property type="evidence" value="ECO:0007669"/>
    <property type="project" value="UniProtKB-SubCell"/>
</dbReference>
<evidence type="ECO:0000256" key="1">
    <source>
        <dbReference type="ARBA" id="ARBA00004141"/>
    </source>
</evidence>
<protein>
    <submittedName>
        <fullName evidence="6">Solute carrier family 22 member 13</fullName>
    </submittedName>
</protein>
<comment type="subcellular location">
    <subcellularLocation>
        <location evidence="1">Membrane</location>
        <topology evidence="1">Multi-pass membrane protein</topology>
    </subcellularLocation>
</comment>